<sequence>MWVSSLFGILFALSLIVFIFSLIVPVLIQQINKLDKSIPQLIVNLENVLNHLYYSILARFGWRREIIVFLNNLVSNIQTSAPSFALSSMFSIIKGLTALSALVITPIISYFMLVSRNYYRSSLKKFIYYVLGQPYLNVFIQIYEMSIGYIKGLLIIILLVTILTYIGFKIVGLDYSIIFAILSGLAYIVPYIGSIVAIIPPLFLAIAVNKSLLLTLEVGVVFISIHFIIGNIVAPLIFSKTININPLLALVAIIFFGELYGILGIIFAIPITGIIMIVYKNFEPILKNRREPND</sequence>
<organism evidence="9 10">
    <name type="scientific">Desulfurella multipotens</name>
    <dbReference type="NCBI Taxonomy" id="79269"/>
    <lineage>
        <taxon>Bacteria</taxon>
        <taxon>Pseudomonadati</taxon>
        <taxon>Campylobacterota</taxon>
        <taxon>Desulfurellia</taxon>
        <taxon>Desulfurellales</taxon>
        <taxon>Desulfurellaceae</taxon>
        <taxon>Desulfurella</taxon>
    </lineage>
</organism>
<feature type="transmembrane region" description="Helical" evidence="8">
    <location>
        <begin position="6"/>
        <end position="28"/>
    </location>
</feature>
<reference evidence="10" key="1">
    <citation type="submission" date="2016-10" db="EMBL/GenBank/DDBJ databases">
        <authorList>
            <person name="Varghese N."/>
            <person name="Submissions S."/>
        </authorList>
    </citation>
    <scope>NUCLEOTIDE SEQUENCE [LARGE SCALE GENOMIC DNA]</scope>
    <source>
        <strain evidence="10">DSM 8415</strain>
    </source>
</reference>
<evidence type="ECO:0000256" key="4">
    <source>
        <dbReference type="ARBA" id="ARBA00022475"/>
    </source>
</evidence>
<evidence type="ECO:0000256" key="1">
    <source>
        <dbReference type="ARBA" id="ARBA00004651"/>
    </source>
</evidence>
<dbReference type="EMBL" id="FMYU01000002">
    <property type="protein sequence ID" value="SDC14082.1"/>
    <property type="molecule type" value="Genomic_DNA"/>
</dbReference>
<keyword evidence="3" id="KW-0813">Transport</keyword>
<keyword evidence="10" id="KW-1185">Reference proteome</keyword>
<keyword evidence="6 8" id="KW-1133">Transmembrane helix</keyword>
<dbReference type="PANTHER" id="PTHR21716:SF53">
    <property type="entry name" value="PERMEASE PERM-RELATED"/>
    <property type="match status" value="1"/>
</dbReference>
<dbReference type="InterPro" id="IPR002549">
    <property type="entry name" value="AI-2E-like"/>
</dbReference>
<feature type="transmembrane region" description="Helical" evidence="8">
    <location>
        <begin position="219"/>
        <end position="238"/>
    </location>
</feature>
<evidence type="ECO:0000256" key="7">
    <source>
        <dbReference type="ARBA" id="ARBA00023136"/>
    </source>
</evidence>
<keyword evidence="7 8" id="KW-0472">Membrane</keyword>
<evidence type="ECO:0000313" key="10">
    <source>
        <dbReference type="Proteomes" id="UP000199411"/>
    </source>
</evidence>
<dbReference type="Proteomes" id="UP000199411">
    <property type="component" value="Unassembled WGS sequence"/>
</dbReference>
<evidence type="ECO:0000256" key="5">
    <source>
        <dbReference type="ARBA" id="ARBA00022692"/>
    </source>
</evidence>
<accession>A0A1G6J5I8</accession>
<keyword evidence="4" id="KW-1003">Cell membrane</keyword>
<evidence type="ECO:0000313" key="9">
    <source>
        <dbReference type="EMBL" id="SDC14082.1"/>
    </source>
</evidence>
<keyword evidence="5 8" id="KW-0812">Transmembrane</keyword>
<protein>
    <submittedName>
        <fullName evidence="9">Predicted PurR-regulated permease PerM</fullName>
    </submittedName>
</protein>
<evidence type="ECO:0000256" key="6">
    <source>
        <dbReference type="ARBA" id="ARBA00022989"/>
    </source>
</evidence>
<feature type="transmembrane region" description="Helical" evidence="8">
    <location>
        <begin position="92"/>
        <end position="114"/>
    </location>
</feature>
<dbReference type="PANTHER" id="PTHR21716">
    <property type="entry name" value="TRANSMEMBRANE PROTEIN"/>
    <property type="match status" value="1"/>
</dbReference>
<proteinExistence type="inferred from homology"/>
<feature type="transmembrane region" description="Helical" evidence="8">
    <location>
        <begin position="149"/>
        <end position="168"/>
    </location>
</feature>
<feature type="transmembrane region" description="Helical" evidence="8">
    <location>
        <begin position="175"/>
        <end position="199"/>
    </location>
</feature>
<evidence type="ECO:0000256" key="3">
    <source>
        <dbReference type="ARBA" id="ARBA00022448"/>
    </source>
</evidence>
<feature type="transmembrane region" description="Helical" evidence="8">
    <location>
        <begin position="126"/>
        <end position="143"/>
    </location>
</feature>
<evidence type="ECO:0000256" key="8">
    <source>
        <dbReference type="SAM" id="Phobius"/>
    </source>
</evidence>
<comment type="subcellular location">
    <subcellularLocation>
        <location evidence="1">Cell membrane</location>
        <topology evidence="1">Multi-pass membrane protein</topology>
    </subcellularLocation>
</comment>
<gene>
    <name evidence="9" type="ORF">SAMN05660835_00387</name>
</gene>
<name>A0A1G6J5I8_9BACT</name>
<dbReference type="AlphaFoldDB" id="A0A1G6J5I8"/>
<comment type="similarity">
    <text evidence="2">Belongs to the autoinducer-2 exporter (AI-2E) (TC 2.A.86) family.</text>
</comment>
<dbReference type="GO" id="GO:0005886">
    <property type="term" value="C:plasma membrane"/>
    <property type="evidence" value="ECO:0007669"/>
    <property type="project" value="UniProtKB-SubCell"/>
</dbReference>
<evidence type="ECO:0000256" key="2">
    <source>
        <dbReference type="ARBA" id="ARBA00009773"/>
    </source>
</evidence>
<feature type="transmembrane region" description="Helical" evidence="8">
    <location>
        <begin position="250"/>
        <end position="279"/>
    </location>
</feature>
<dbReference type="Pfam" id="PF01594">
    <property type="entry name" value="AI-2E_transport"/>
    <property type="match status" value="1"/>
</dbReference>
<dbReference type="GO" id="GO:0055085">
    <property type="term" value="P:transmembrane transport"/>
    <property type="evidence" value="ECO:0007669"/>
    <property type="project" value="TreeGrafter"/>
</dbReference>